<proteinExistence type="predicted"/>
<comment type="caution">
    <text evidence="1">The sequence shown here is derived from an EMBL/GenBank/DDBJ whole genome shotgun (WGS) entry which is preliminary data.</text>
</comment>
<dbReference type="EMBL" id="ACGX02000003">
    <property type="protein sequence ID" value="EGC15952.1"/>
    <property type="molecule type" value="Genomic_DNA"/>
</dbReference>
<evidence type="ECO:0000313" key="1">
    <source>
        <dbReference type="EMBL" id="EGC15952.1"/>
    </source>
</evidence>
<dbReference type="Proteomes" id="UP000004335">
    <property type="component" value="Unassembled WGS sequence"/>
</dbReference>
<sequence>MEYDHFDNEDKEITVTVINLGRTKENNKVKAMENLRNKKNERKKNKKVPQMILYFLQVVRRIMEISIRIKSGG</sequence>
<evidence type="ECO:0000313" key="2">
    <source>
        <dbReference type="Proteomes" id="UP000004335"/>
    </source>
</evidence>
<dbReference type="AlphaFoldDB" id="A0A828RJR5"/>
<gene>
    <name evidence="1" type="ORF">HMPREF0536_10132</name>
</gene>
<protein>
    <submittedName>
        <fullName evidence="1">Uncharacterized protein</fullName>
    </submittedName>
</protein>
<dbReference type="RefSeq" id="WP_003667045.1">
    <property type="nucleotide sequence ID" value="NZ_ACGX02000003.1"/>
</dbReference>
<name>A0A828RJR5_LIMRT</name>
<accession>A0A828RJR5</accession>
<organism evidence="1 2">
    <name type="scientific">Limosilactobacillus reuteri MM4-1A</name>
    <dbReference type="NCBI Taxonomy" id="548485"/>
    <lineage>
        <taxon>Bacteria</taxon>
        <taxon>Bacillati</taxon>
        <taxon>Bacillota</taxon>
        <taxon>Bacilli</taxon>
        <taxon>Lactobacillales</taxon>
        <taxon>Lactobacillaceae</taxon>
        <taxon>Limosilactobacillus</taxon>
    </lineage>
</organism>
<reference evidence="1 2" key="1">
    <citation type="submission" date="2011-01" db="EMBL/GenBank/DDBJ databases">
        <authorList>
            <person name="Muzny D."/>
            <person name="Qin X."/>
            <person name="Buhay C."/>
            <person name="Dugan-Rocha S."/>
            <person name="Ding Y."/>
            <person name="Chen G."/>
            <person name="Hawes A."/>
            <person name="Holder M."/>
            <person name="Jhangiani S."/>
            <person name="Johnson A."/>
            <person name="Khan Z."/>
            <person name="Li Z."/>
            <person name="Liu W."/>
            <person name="Liu X."/>
            <person name="Perez L."/>
            <person name="Shen H."/>
            <person name="Wang Q."/>
            <person name="Watt J."/>
            <person name="Xi L."/>
            <person name="Xin Y."/>
            <person name="Zhou J."/>
            <person name="Deng J."/>
            <person name="Jiang H."/>
            <person name="Liu Y."/>
            <person name="Qu J."/>
            <person name="Song X.-Z."/>
            <person name="Zhang L."/>
            <person name="Villasana D."/>
            <person name="Johnson A."/>
            <person name="Liu J."/>
            <person name="Liyanage D."/>
            <person name="Lorensuhewa L."/>
            <person name="Robinson T."/>
            <person name="Song A."/>
            <person name="Song B.-B."/>
            <person name="Dinh H."/>
            <person name="Thornton R."/>
            <person name="Coyle M."/>
            <person name="Francisco L."/>
            <person name="Jackson L."/>
            <person name="Javaid M."/>
            <person name="Korchina V."/>
            <person name="Kovar C."/>
            <person name="Mata R."/>
            <person name="Mathew T."/>
            <person name="Ngo R."/>
            <person name="Nguyen L."/>
            <person name="Nguyen N."/>
            <person name="Okwuonu G."/>
            <person name="Ongeri F."/>
            <person name="Pham C."/>
            <person name="Simmons D."/>
            <person name="Wilczek-Boney K."/>
            <person name="Hale W."/>
            <person name="Jakkamsetti A."/>
            <person name="Pham P."/>
            <person name="Ruth R."/>
            <person name="San Lucas F."/>
            <person name="Warren J."/>
            <person name="Zhang J."/>
            <person name="Zhao Z."/>
            <person name="Zhou C."/>
            <person name="Zhu D."/>
            <person name="Lee S."/>
            <person name="Bess C."/>
            <person name="Blankenburg K."/>
            <person name="Forbes L."/>
            <person name="Fu Q."/>
            <person name="Gubbala S."/>
            <person name="Hirani K."/>
            <person name="Jayaseelan J.C."/>
            <person name="Lara F."/>
            <person name="Munidasa M."/>
            <person name="Palculict T."/>
            <person name="Patil S."/>
            <person name="Pu L.-L."/>
            <person name="Saada N."/>
            <person name="Tang L."/>
            <person name="Weissenberger G."/>
            <person name="Zhu Y."/>
            <person name="Hemphill L."/>
            <person name="Shang Y."/>
            <person name="Youmans B."/>
            <person name="Ayvaz T."/>
            <person name="Ross M."/>
            <person name="Santibanez J."/>
            <person name="Aqrawi P."/>
            <person name="Gross S."/>
            <person name="Joshi V."/>
            <person name="Fowler G."/>
            <person name="Nazareth L."/>
            <person name="Reid J."/>
            <person name="Worley K."/>
            <person name="Petrosino J."/>
            <person name="Highlander S."/>
            <person name="Gibbs R."/>
        </authorList>
    </citation>
    <scope>NUCLEOTIDE SEQUENCE [LARGE SCALE GENOMIC DNA]</scope>
    <source>
        <strain evidence="1 2">MM4-1A</strain>
    </source>
</reference>